<dbReference type="Proteomes" id="UP001149719">
    <property type="component" value="Unassembled WGS sequence"/>
</dbReference>
<feature type="domain" description="Solute-binding protein family 3/N-terminal" evidence="4">
    <location>
        <begin position="48"/>
        <end position="243"/>
    </location>
</feature>
<evidence type="ECO:0000313" key="6">
    <source>
        <dbReference type="Proteomes" id="UP001149719"/>
    </source>
</evidence>
<evidence type="ECO:0000259" key="4">
    <source>
        <dbReference type="Pfam" id="PF00497"/>
    </source>
</evidence>
<dbReference type="Gene3D" id="3.40.190.10">
    <property type="entry name" value="Periplasmic binding protein-like II"/>
    <property type="match status" value="2"/>
</dbReference>
<evidence type="ECO:0000256" key="1">
    <source>
        <dbReference type="ARBA" id="ARBA00010333"/>
    </source>
</evidence>
<gene>
    <name evidence="5" type="ORF">O1D97_11615</name>
</gene>
<name>A0ABT4JV61_9GAMM</name>
<dbReference type="RefSeq" id="WP_269125749.1">
    <property type="nucleotide sequence ID" value="NZ_JAPUBN010000017.1"/>
</dbReference>
<feature type="signal peptide" evidence="3">
    <location>
        <begin position="1"/>
        <end position="19"/>
    </location>
</feature>
<dbReference type="Pfam" id="PF00497">
    <property type="entry name" value="SBP_bac_3"/>
    <property type="match status" value="1"/>
</dbReference>
<dbReference type="InterPro" id="IPR001638">
    <property type="entry name" value="Solute-binding_3/MltF_N"/>
</dbReference>
<reference evidence="5" key="1">
    <citation type="submission" date="2022-12" db="EMBL/GenBank/DDBJ databases">
        <title>Marinomonas 15G1-11 sp. nov, isolated from marine algae.</title>
        <authorList>
            <person name="Butt M."/>
            <person name="Choi D.G."/>
            <person name="Kim J.M."/>
            <person name="Lee J.K."/>
            <person name="Baek J.H."/>
            <person name="Jeon C.O."/>
        </authorList>
    </citation>
    <scope>NUCLEOTIDE SEQUENCE</scope>
    <source>
        <strain evidence="5">15G1-11</strain>
    </source>
</reference>
<feature type="chain" id="PRO_5046743798" evidence="3">
    <location>
        <begin position="20"/>
        <end position="244"/>
    </location>
</feature>
<dbReference type="SUPFAM" id="SSF53850">
    <property type="entry name" value="Periplasmic binding protein-like II"/>
    <property type="match status" value="1"/>
</dbReference>
<evidence type="ECO:0000313" key="5">
    <source>
        <dbReference type="EMBL" id="MCZ2722257.1"/>
    </source>
</evidence>
<comment type="similarity">
    <text evidence="1">Belongs to the bacterial solute-binding protein 3 family.</text>
</comment>
<comment type="caution">
    <text evidence="5">The sequence shown here is derived from an EMBL/GenBank/DDBJ whole genome shotgun (WGS) entry which is preliminary data.</text>
</comment>
<dbReference type="PANTHER" id="PTHR35936:SF25">
    <property type="entry name" value="ABC TRANSPORTER SUBSTRATE-BINDING PROTEIN"/>
    <property type="match status" value="1"/>
</dbReference>
<accession>A0ABT4JV61</accession>
<dbReference type="EMBL" id="JAPUBN010000017">
    <property type="protein sequence ID" value="MCZ2722257.1"/>
    <property type="molecule type" value="Genomic_DNA"/>
</dbReference>
<keyword evidence="6" id="KW-1185">Reference proteome</keyword>
<keyword evidence="2 3" id="KW-0732">Signal</keyword>
<evidence type="ECO:0000256" key="2">
    <source>
        <dbReference type="ARBA" id="ARBA00022729"/>
    </source>
</evidence>
<organism evidence="5 6">
    <name type="scientific">Marinomonas phaeophyticola</name>
    <dbReference type="NCBI Taxonomy" id="3004091"/>
    <lineage>
        <taxon>Bacteria</taxon>
        <taxon>Pseudomonadati</taxon>
        <taxon>Pseudomonadota</taxon>
        <taxon>Gammaproteobacteria</taxon>
        <taxon>Oceanospirillales</taxon>
        <taxon>Oceanospirillaceae</taxon>
        <taxon>Marinomonas</taxon>
    </lineage>
</organism>
<protein>
    <submittedName>
        <fullName evidence="5">Transporter substrate-binding domain-containing protein</fullName>
    </submittedName>
</protein>
<proteinExistence type="inferred from homology"/>
<dbReference type="PANTHER" id="PTHR35936">
    <property type="entry name" value="MEMBRANE-BOUND LYTIC MUREIN TRANSGLYCOSYLASE F"/>
    <property type="match status" value="1"/>
</dbReference>
<evidence type="ECO:0000256" key="3">
    <source>
        <dbReference type="SAM" id="SignalP"/>
    </source>
</evidence>
<sequence>MQKVALFLLLGWFSSLALAEKAITFHIGEWPPYTSENILMHRLAEKLVEESFASQGYKTLFEYHPWKRSFTNVKFGNADATFPWYETDQRNKNFVISKEALFRENQVFFYLKKKAFDWNTFEDLKKYQIGGTIGYNNVNLLEKNDIRVFVVSEESFNFRMLLAGRIDAYPAGALVGYEIIHSLFTPEQAALFTTHPKTLKEGDMHVLFSKKVKRAQEYADAFDRGLLTLKSSGRYEEIMNSYMD</sequence>